<organism evidence="4 5">
    <name type="scientific">Botrytis byssoidea</name>
    <dbReference type="NCBI Taxonomy" id="139641"/>
    <lineage>
        <taxon>Eukaryota</taxon>
        <taxon>Fungi</taxon>
        <taxon>Dikarya</taxon>
        <taxon>Ascomycota</taxon>
        <taxon>Pezizomycotina</taxon>
        <taxon>Leotiomycetes</taxon>
        <taxon>Helotiales</taxon>
        <taxon>Sclerotiniaceae</taxon>
        <taxon>Botrytis</taxon>
    </lineage>
</organism>
<dbReference type="GO" id="GO:0006508">
    <property type="term" value="P:proteolysis"/>
    <property type="evidence" value="ECO:0007669"/>
    <property type="project" value="InterPro"/>
</dbReference>
<comment type="similarity">
    <text evidence="1">Belongs to the peptidase S33 family.</text>
</comment>
<proteinExistence type="inferred from homology"/>
<dbReference type="PANTHER" id="PTHR43248">
    <property type="entry name" value="2-SUCCINYL-6-HYDROXY-2,4-CYCLOHEXADIENE-1-CARBOXYLATE SYNTHASE"/>
    <property type="match status" value="1"/>
</dbReference>
<name>A0A9P5I4G7_9HELO</name>
<evidence type="ECO:0000256" key="1">
    <source>
        <dbReference type="ARBA" id="ARBA00010088"/>
    </source>
</evidence>
<dbReference type="PRINTS" id="PR00793">
    <property type="entry name" value="PROAMNOPTASE"/>
</dbReference>
<dbReference type="InterPro" id="IPR029058">
    <property type="entry name" value="AB_hydrolase_fold"/>
</dbReference>
<feature type="domain" description="AB hydrolase-1" evidence="3">
    <location>
        <begin position="111"/>
        <end position="261"/>
    </location>
</feature>
<dbReference type="PANTHER" id="PTHR43248:SF2">
    <property type="entry name" value="PROLYL AMINOPEPTIDASE"/>
    <property type="match status" value="1"/>
</dbReference>
<evidence type="ECO:0000313" key="4">
    <source>
        <dbReference type="EMBL" id="KAF7932066.1"/>
    </source>
</evidence>
<comment type="caution">
    <text evidence="4">The sequence shown here is derived from an EMBL/GenBank/DDBJ whole genome shotgun (WGS) entry which is preliminary data.</text>
</comment>
<dbReference type="AlphaFoldDB" id="A0A9P5I4G7"/>
<evidence type="ECO:0000259" key="3">
    <source>
        <dbReference type="Pfam" id="PF00561"/>
    </source>
</evidence>
<dbReference type="Proteomes" id="UP000710849">
    <property type="component" value="Unassembled WGS sequence"/>
</dbReference>
<evidence type="ECO:0000256" key="2">
    <source>
        <dbReference type="ARBA" id="ARBA00022801"/>
    </source>
</evidence>
<sequence>MLNLNKQLFKLLRTTPASKLPSKMSLSQLVDSKTHLIPGKLKVSELFFEVPLDKQPGASALKNKTLTPAYLSSYSNESKGSIRIFARSVIKYESPATKPTEEETRKSSQKPWFVYLQGGPGFGCRPPQDSPITNVVLDKGYQMLYVDQRGTGLSNPISAGTLALQGDAQRQADYLKHFRADNIVRDCEAIRKILTDDYPEELKKWSVFGQSFGGFCILTYLSFHHQGLREVFTSGGLAPVGHSADRVYRATFQKVIERNRAYYQKFPEDVAVVQGLAIHISAKNGLQMPSGGTLTVRMFLTMGIQFGFHGGLDLVHDIVLRMSSDLDQYSFVTKPTLKAIEDIVSMDSNVIYAILHESIYCEGKASDWAADRVGRSLSEFKWLTGRPRSPSSLISEPLFFSGEMIYPFMFETSPELSAIYPAAKILAEYTEWPPLYDEWQLARNEVPMYSATYVDDMYVDFGLAQETVRLVRGCKQWVTNVMYHDAVRSKTEEMMAELFALRDDVID</sequence>
<dbReference type="RefSeq" id="XP_038729615.1">
    <property type="nucleotide sequence ID" value="XM_038879602.1"/>
</dbReference>
<dbReference type="Gene3D" id="3.40.50.1820">
    <property type="entry name" value="alpha/beta hydrolase"/>
    <property type="match status" value="1"/>
</dbReference>
<dbReference type="InterPro" id="IPR051601">
    <property type="entry name" value="Serine_prot/Carboxylest_S33"/>
</dbReference>
<evidence type="ECO:0000313" key="5">
    <source>
        <dbReference type="Proteomes" id="UP000710849"/>
    </source>
</evidence>
<reference evidence="4 5" key="1">
    <citation type="journal article" date="2020" name="Genome Biol. Evol.">
        <title>Comparative genomics of Sclerotiniaceae.</title>
        <authorList>
            <person name="Valero Jimenez C.A."/>
            <person name="Steentjes M."/>
            <person name="Scholten O.E."/>
            <person name="Van Kan J.A.L."/>
        </authorList>
    </citation>
    <scope>NUCLEOTIDE SEQUENCE [LARGE SCALE GENOMIC DNA]</scope>
    <source>
        <strain evidence="4 5">MUCL 94</strain>
    </source>
</reference>
<dbReference type="Pfam" id="PF00561">
    <property type="entry name" value="Abhydrolase_1"/>
    <property type="match status" value="1"/>
</dbReference>
<accession>A0A9P5I4G7</accession>
<keyword evidence="5" id="KW-1185">Reference proteome</keyword>
<gene>
    <name evidence="4" type="ORF">EAE97_009087</name>
</gene>
<protein>
    <recommendedName>
        <fullName evidence="3">AB hydrolase-1 domain-containing protein</fullName>
    </recommendedName>
</protein>
<dbReference type="InterPro" id="IPR002410">
    <property type="entry name" value="Peptidase_S33"/>
</dbReference>
<keyword evidence="2" id="KW-0378">Hydrolase</keyword>
<dbReference type="GO" id="GO:0008233">
    <property type="term" value="F:peptidase activity"/>
    <property type="evidence" value="ECO:0007669"/>
    <property type="project" value="InterPro"/>
</dbReference>
<dbReference type="SUPFAM" id="SSF53474">
    <property type="entry name" value="alpha/beta-Hydrolases"/>
    <property type="match status" value="1"/>
</dbReference>
<dbReference type="GeneID" id="62152675"/>
<dbReference type="InterPro" id="IPR000073">
    <property type="entry name" value="AB_hydrolase_1"/>
</dbReference>
<dbReference type="EMBL" id="RCSW01000020">
    <property type="protein sequence ID" value="KAF7932066.1"/>
    <property type="molecule type" value="Genomic_DNA"/>
</dbReference>